<name>A0A0B0PK62_GOSAR</name>
<evidence type="ECO:0000313" key="1">
    <source>
        <dbReference type="EMBL" id="KHG26843.1"/>
    </source>
</evidence>
<dbReference type="AlphaFoldDB" id="A0A0B0PK62"/>
<evidence type="ECO:0000313" key="2">
    <source>
        <dbReference type="Proteomes" id="UP000032142"/>
    </source>
</evidence>
<sequence length="46" mass="5391">MHNHYNLWVLKQLTPVTWSSSSGIDKIQVLLPSHTLFRCSHLAQFR</sequence>
<protein>
    <submittedName>
        <fullName evidence="1">Laminin subunit beta-4</fullName>
    </submittedName>
</protein>
<gene>
    <name evidence="1" type="ORF">F383_04819</name>
</gene>
<reference evidence="2" key="1">
    <citation type="submission" date="2014-09" db="EMBL/GenBank/DDBJ databases">
        <authorList>
            <person name="Mudge J."/>
            <person name="Ramaraj T."/>
            <person name="Lindquist I.E."/>
            <person name="Bharti A.K."/>
            <person name="Sundararajan A."/>
            <person name="Cameron C.T."/>
            <person name="Woodward J.E."/>
            <person name="May G.D."/>
            <person name="Brubaker C."/>
            <person name="Broadhvest J."/>
            <person name="Wilkins T.A."/>
        </authorList>
    </citation>
    <scope>NUCLEOTIDE SEQUENCE</scope>
    <source>
        <strain evidence="2">cv. AKA8401</strain>
    </source>
</reference>
<proteinExistence type="predicted"/>
<accession>A0A0B0PK62</accession>
<dbReference type="Proteomes" id="UP000032142">
    <property type="component" value="Unassembled WGS sequence"/>
</dbReference>
<keyword evidence="2" id="KW-1185">Reference proteome</keyword>
<dbReference type="EMBL" id="KN438721">
    <property type="protein sequence ID" value="KHG26843.1"/>
    <property type="molecule type" value="Genomic_DNA"/>
</dbReference>
<organism evidence="1 2">
    <name type="scientific">Gossypium arboreum</name>
    <name type="common">Tree cotton</name>
    <name type="synonym">Gossypium nanking</name>
    <dbReference type="NCBI Taxonomy" id="29729"/>
    <lineage>
        <taxon>Eukaryota</taxon>
        <taxon>Viridiplantae</taxon>
        <taxon>Streptophyta</taxon>
        <taxon>Embryophyta</taxon>
        <taxon>Tracheophyta</taxon>
        <taxon>Spermatophyta</taxon>
        <taxon>Magnoliopsida</taxon>
        <taxon>eudicotyledons</taxon>
        <taxon>Gunneridae</taxon>
        <taxon>Pentapetalae</taxon>
        <taxon>rosids</taxon>
        <taxon>malvids</taxon>
        <taxon>Malvales</taxon>
        <taxon>Malvaceae</taxon>
        <taxon>Malvoideae</taxon>
        <taxon>Gossypium</taxon>
    </lineage>
</organism>